<proteinExistence type="predicted"/>
<name>A0A4C1YWQ4_EUMVA</name>
<feature type="region of interest" description="Disordered" evidence="1">
    <location>
        <begin position="1"/>
        <end position="25"/>
    </location>
</feature>
<organism evidence="2 3">
    <name type="scientific">Eumeta variegata</name>
    <name type="common">Bagworm moth</name>
    <name type="synonym">Eumeta japonica</name>
    <dbReference type="NCBI Taxonomy" id="151549"/>
    <lineage>
        <taxon>Eukaryota</taxon>
        <taxon>Metazoa</taxon>
        <taxon>Ecdysozoa</taxon>
        <taxon>Arthropoda</taxon>
        <taxon>Hexapoda</taxon>
        <taxon>Insecta</taxon>
        <taxon>Pterygota</taxon>
        <taxon>Neoptera</taxon>
        <taxon>Endopterygota</taxon>
        <taxon>Lepidoptera</taxon>
        <taxon>Glossata</taxon>
        <taxon>Ditrysia</taxon>
        <taxon>Tineoidea</taxon>
        <taxon>Psychidae</taxon>
        <taxon>Oiketicinae</taxon>
        <taxon>Eumeta</taxon>
    </lineage>
</organism>
<evidence type="ECO:0000256" key="1">
    <source>
        <dbReference type="SAM" id="MobiDB-lite"/>
    </source>
</evidence>
<dbReference type="Proteomes" id="UP000299102">
    <property type="component" value="Unassembled WGS sequence"/>
</dbReference>
<accession>A0A4C1YWQ4</accession>
<feature type="compositionally biased region" description="Basic residues" evidence="1">
    <location>
        <begin position="1"/>
        <end position="10"/>
    </location>
</feature>
<evidence type="ECO:0000313" key="3">
    <source>
        <dbReference type="Proteomes" id="UP000299102"/>
    </source>
</evidence>
<dbReference type="EMBL" id="BGZK01001413">
    <property type="protein sequence ID" value="GBP79403.1"/>
    <property type="molecule type" value="Genomic_DNA"/>
</dbReference>
<protein>
    <submittedName>
        <fullName evidence="2">Uncharacterized protein</fullName>
    </submittedName>
</protein>
<gene>
    <name evidence="2" type="ORF">EVAR_61828_1</name>
</gene>
<dbReference type="AlphaFoldDB" id="A0A4C1YWQ4"/>
<reference evidence="2 3" key="1">
    <citation type="journal article" date="2019" name="Commun. Biol.">
        <title>The bagworm genome reveals a unique fibroin gene that provides high tensile strength.</title>
        <authorList>
            <person name="Kono N."/>
            <person name="Nakamura H."/>
            <person name="Ohtoshi R."/>
            <person name="Tomita M."/>
            <person name="Numata K."/>
            <person name="Arakawa K."/>
        </authorList>
    </citation>
    <scope>NUCLEOTIDE SEQUENCE [LARGE SCALE GENOMIC DNA]</scope>
</reference>
<sequence>MGVPRSCRRGPHSDKGGRRQPAAPGSSSALCVWQEEHRSVTLTWCCSCSYHLWHPPNDRRDAKSTSRWANYLYLTHIKQPRGAFGNPSENRPPRNHTLTKYGCEVTAVAVSFSVTHEPLDEKDSTAAEDERVDARAAGGARAISGHRVSPPFTRDHPPAEYVRPAIAGVAAQWFGVPIHFVPNAPPETRGTRCDRLRLRTNTNK</sequence>
<comment type="caution">
    <text evidence="2">The sequence shown here is derived from an EMBL/GenBank/DDBJ whole genome shotgun (WGS) entry which is preliminary data.</text>
</comment>
<keyword evidence="3" id="KW-1185">Reference proteome</keyword>
<evidence type="ECO:0000313" key="2">
    <source>
        <dbReference type="EMBL" id="GBP79403.1"/>
    </source>
</evidence>